<dbReference type="PANTHER" id="PTHR15184:SF9">
    <property type="entry name" value="SPI-1 TYPE 3 SECRETION SYSTEM ATPASE"/>
    <property type="match status" value="1"/>
</dbReference>
<comment type="subcellular location">
    <subcellularLocation>
        <location evidence="1">Cytoplasm</location>
    </subcellularLocation>
</comment>
<reference evidence="10" key="1">
    <citation type="submission" date="2009-11" db="EMBL/GenBank/DDBJ databases">
        <title>Genome sequencing of Bartonella species and comparative genomics.</title>
        <authorList>
            <person name="Engel P."/>
            <person name="Salzburger W."/>
            <person name="Marius L."/>
            <person name="Chao-Chin C."/>
            <person name="Soichi M."/>
            <person name="Christa L."/>
            <person name="Alexandra C."/>
            <person name="Aurelie L."/>
            <person name="Claudine M."/>
            <person name="Stephan S.C."/>
            <person name="Christoph D."/>
        </authorList>
    </citation>
    <scope>NUCLEOTIDE SEQUENCE [LARGE SCALE GENOMIC DNA]</scope>
    <source>
        <strain evidence="10">CIP 104772 / 73</strain>
    </source>
</reference>
<gene>
    <name evidence="9" type="primary">fliI</name>
    <name evidence="9" type="ordered locus">BARCL_0460</name>
</gene>
<dbReference type="Proteomes" id="UP000009101">
    <property type="component" value="Chromosome"/>
</dbReference>
<reference evidence="9 10" key="2">
    <citation type="journal article" date="2011" name="PLoS Genet.">
        <title>Parallel evolution of a type IV secretion system in radiating lineages of the host-restricted bacterial pathogen Bartonella.</title>
        <authorList>
            <person name="Engel P."/>
            <person name="Salzburger W."/>
            <person name="Liesch M."/>
            <person name="Chang C.C."/>
            <person name="Maruyama S."/>
            <person name="Lanz C."/>
            <person name="Calteau A."/>
            <person name="Lajus A."/>
            <person name="Medigue C."/>
            <person name="Schuster S.C."/>
            <person name="Dehio C."/>
        </authorList>
    </citation>
    <scope>NUCLEOTIDE SEQUENCE [LARGE SCALE GENOMIC DNA]</scope>
    <source>
        <strain evidence="10">CIP 104772 / 73</strain>
    </source>
</reference>
<proteinExistence type="predicted"/>
<dbReference type="InterPro" id="IPR000194">
    <property type="entry name" value="ATPase_F1/V1/A1_a/bsu_nucl-bd"/>
</dbReference>
<dbReference type="Pfam" id="PF18269">
    <property type="entry name" value="T3SS_ATPase_C"/>
    <property type="match status" value="1"/>
</dbReference>
<keyword evidence="5" id="KW-0067">ATP-binding</keyword>
<dbReference type="EMBL" id="FN645454">
    <property type="protein sequence ID" value="CBI76141.1"/>
    <property type="molecule type" value="Genomic_DNA"/>
</dbReference>
<keyword evidence="2" id="KW-0813">Transport</keyword>
<dbReference type="SMART" id="SM00382">
    <property type="entry name" value="AAA"/>
    <property type="match status" value="1"/>
</dbReference>
<evidence type="ECO:0000256" key="3">
    <source>
        <dbReference type="ARBA" id="ARBA00022490"/>
    </source>
</evidence>
<dbReference type="Gene3D" id="3.40.50.12240">
    <property type="match status" value="1"/>
</dbReference>
<dbReference type="InterPro" id="IPR027417">
    <property type="entry name" value="P-loop_NTPase"/>
</dbReference>
<protein>
    <submittedName>
        <fullName evidence="9">Flagellum-specific ATP synthase</fullName>
        <ecNumber evidence="9">3.6.3.14</ecNumber>
    </submittedName>
</protein>
<dbReference type="eggNOG" id="COG1157">
    <property type="taxonomic scope" value="Bacteria"/>
</dbReference>
<dbReference type="GO" id="GO:0005737">
    <property type="term" value="C:cytoplasm"/>
    <property type="evidence" value="ECO:0007669"/>
    <property type="project" value="UniProtKB-SubCell"/>
</dbReference>
<evidence type="ECO:0000256" key="2">
    <source>
        <dbReference type="ARBA" id="ARBA00022448"/>
    </source>
</evidence>
<dbReference type="NCBIfam" id="TIGR01026">
    <property type="entry name" value="fliI_yscN"/>
    <property type="match status" value="1"/>
</dbReference>
<dbReference type="SUPFAM" id="SSF52540">
    <property type="entry name" value="P-loop containing nucleoside triphosphate hydrolases"/>
    <property type="match status" value="1"/>
</dbReference>
<feature type="domain" description="AAA+ ATPase" evidence="8">
    <location>
        <begin position="232"/>
        <end position="415"/>
    </location>
</feature>
<evidence type="ECO:0000259" key="8">
    <source>
        <dbReference type="SMART" id="SM00382"/>
    </source>
</evidence>
<sequence>MLESQDDSMPEVVLLNATPTTDSAIDSSFAVSKDTDTNAEGSADKADVSLKEIADSASDSDIEIIETNPSPTALSRLFDFARRKDDYYSQLVSQGGIISDVARGTLVARGLSQSVLLGDTVSVECETQLLRGEIIRVNEESVLIKPYDETIVPVLSASVFPKGPLFVAPDRSWRGRIVNAFGEAIDGKGILSSGSQNMAIETYAPPALKRARVGAGLRTGVKVIDIFTPLCFGQRVGIFSGSGVGKSTLLSMMMQADHFDTVILALTGERGREVRDMLDDTLQDKLHKLVGVIATGDESPMMRHLAPIMATTIAEYFSSLGDNVLLVVDSVTRYALAAREIAISAHEPPVSRGFPPRVFSELPRLLERAGPGREGKGSITGVYAVLVDGDDHNDPISDAIRGILDGHIVLDRAIAAQGRFPAVDILSSISRLASHSWTPEQCTLVKNLKEMIFRYEETRDLRAMGAYRPGTDHVLDQAVFLVPSIYAAMKQSPDVPLISDPYEELAKLLKANSS</sequence>
<dbReference type="InterPro" id="IPR050053">
    <property type="entry name" value="ATPase_alpha/beta_chains"/>
</dbReference>
<dbReference type="PANTHER" id="PTHR15184">
    <property type="entry name" value="ATP SYNTHASE"/>
    <property type="match status" value="1"/>
</dbReference>
<evidence type="ECO:0000256" key="6">
    <source>
        <dbReference type="ARBA" id="ARBA00022927"/>
    </source>
</evidence>
<dbReference type="Pfam" id="PF00006">
    <property type="entry name" value="ATP-synt_ab"/>
    <property type="match status" value="1"/>
</dbReference>
<evidence type="ECO:0000256" key="7">
    <source>
        <dbReference type="ARBA" id="ARBA00022967"/>
    </source>
</evidence>
<dbReference type="InterPro" id="IPR040627">
    <property type="entry name" value="T3SS_ATPase_C"/>
</dbReference>
<name>E6YH03_BARC7</name>
<evidence type="ECO:0000256" key="1">
    <source>
        <dbReference type="ARBA" id="ARBA00004496"/>
    </source>
</evidence>
<dbReference type="GO" id="GO:0030257">
    <property type="term" value="C:type III protein secretion system complex"/>
    <property type="evidence" value="ECO:0007669"/>
    <property type="project" value="InterPro"/>
</dbReference>
<keyword evidence="10" id="KW-1185">Reference proteome</keyword>
<keyword evidence="3" id="KW-0963">Cytoplasm</keyword>
<dbReference type="GO" id="GO:0016887">
    <property type="term" value="F:ATP hydrolysis activity"/>
    <property type="evidence" value="ECO:0007669"/>
    <property type="project" value="InterPro"/>
</dbReference>
<accession>E6YH03</accession>
<dbReference type="STRING" id="696125.BARCL_0460"/>
<keyword evidence="4" id="KW-0547">Nucleotide-binding</keyword>
<keyword evidence="7" id="KW-1278">Translocase</keyword>
<evidence type="ECO:0000313" key="10">
    <source>
        <dbReference type="Proteomes" id="UP000009101"/>
    </source>
</evidence>
<dbReference type="HOGENOM" id="CLU_022398_5_1_5"/>
<keyword evidence="9" id="KW-0378">Hydrolase</keyword>
<dbReference type="KEGG" id="bcd:BARCL_0460"/>
<dbReference type="InterPro" id="IPR005714">
    <property type="entry name" value="ATPase_T3SS_FliI/YscN"/>
</dbReference>
<dbReference type="GO" id="GO:0005524">
    <property type="term" value="F:ATP binding"/>
    <property type="evidence" value="ECO:0007669"/>
    <property type="project" value="UniProtKB-KW"/>
</dbReference>
<evidence type="ECO:0000313" key="9">
    <source>
        <dbReference type="EMBL" id="CBI76141.1"/>
    </source>
</evidence>
<evidence type="ECO:0000256" key="4">
    <source>
        <dbReference type="ARBA" id="ARBA00022741"/>
    </source>
</evidence>
<dbReference type="GO" id="GO:0030254">
    <property type="term" value="P:protein secretion by the type III secretion system"/>
    <property type="evidence" value="ECO:0007669"/>
    <property type="project" value="InterPro"/>
</dbReference>
<organism evidence="9 10">
    <name type="scientific">Bartonella clarridgeiae (strain CCUG 45776 / CIP 104772 / 73)</name>
    <dbReference type="NCBI Taxonomy" id="696125"/>
    <lineage>
        <taxon>Bacteria</taxon>
        <taxon>Pseudomonadati</taxon>
        <taxon>Pseudomonadota</taxon>
        <taxon>Alphaproteobacteria</taxon>
        <taxon>Hyphomicrobiales</taxon>
        <taxon>Bartonellaceae</taxon>
        <taxon>Bartonella</taxon>
    </lineage>
</organism>
<keyword evidence="6" id="KW-0653">Protein transport</keyword>
<dbReference type="AlphaFoldDB" id="E6YH03"/>
<evidence type="ECO:0000256" key="5">
    <source>
        <dbReference type="ARBA" id="ARBA00022840"/>
    </source>
</evidence>
<dbReference type="RefSeq" id="WP_013544805.1">
    <property type="nucleotide sequence ID" value="NC_014932.1"/>
</dbReference>
<dbReference type="GO" id="GO:0046933">
    <property type="term" value="F:proton-transporting ATP synthase activity, rotational mechanism"/>
    <property type="evidence" value="ECO:0007669"/>
    <property type="project" value="TreeGrafter"/>
</dbReference>
<dbReference type="InterPro" id="IPR003593">
    <property type="entry name" value="AAA+_ATPase"/>
</dbReference>
<dbReference type="EC" id="3.6.3.14" evidence="9"/>